<dbReference type="GO" id="GO:0032040">
    <property type="term" value="C:small-subunit processome"/>
    <property type="evidence" value="ECO:0007669"/>
    <property type="project" value="TreeGrafter"/>
</dbReference>
<comment type="similarity">
    <text evidence="2">Belongs to the UTP6 family.</text>
</comment>
<dbReference type="EMBL" id="KV750418">
    <property type="protein sequence ID" value="OCL04866.1"/>
    <property type="molecule type" value="Genomic_DNA"/>
</dbReference>
<evidence type="ECO:0000259" key="6">
    <source>
        <dbReference type="Pfam" id="PF08640"/>
    </source>
</evidence>
<gene>
    <name evidence="7" type="ORF">AOQ84DRAFT_300011</name>
</gene>
<dbReference type="PANTHER" id="PTHR23271">
    <property type="entry name" value="HEPATOCELLULAR CARCINOMA-ASSOCIATED ANTIGEN 66"/>
    <property type="match status" value="1"/>
</dbReference>
<organism evidence="7 8">
    <name type="scientific">Glonium stellatum</name>
    <dbReference type="NCBI Taxonomy" id="574774"/>
    <lineage>
        <taxon>Eukaryota</taxon>
        <taxon>Fungi</taxon>
        <taxon>Dikarya</taxon>
        <taxon>Ascomycota</taxon>
        <taxon>Pezizomycotina</taxon>
        <taxon>Dothideomycetes</taxon>
        <taxon>Pleosporomycetidae</taxon>
        <taxon>Gloniales</taxon>
        <taxon>Gloniaceae</taxon>
        <taxon>Glonium</taxon>
    </lineage>
</organism>
<keyword evidence="4" id="KW-0677">Repeat</keyword>
<evidence type="ECO:0000256" key="2">
    <source>
        <dbReference type="ARBA" id="ARBA00010734"/>
    </source>
</evidence>
<dbReference type="GO" id="GO:0034388">
    <property type="term" value="C:Pwp2p-containing subcomplex of 90S preribosome"/>
    <property type="evidence" value="ECO:0007669"/>
    <property type="project" value="TreeGrafter"/>
</dbReference>
<feature type="domain" description="U3 small nucleolar RNA-associated protein 6 N-terminal" evidence="6">
    <location>
        <begin position="12"/>
        <end position="81"/>
    </location>
</feature>
<keyword evidence="3" id="KW-0698">rRNA processing</keyword>
<dbReference type="Proteomes" id="UP000250140">
    <property type="component" value="Unassembled WGS sequence"/>
</dbReference>
<dbReference type="SMART" id="SM00386">
    <property type="entry name" value="HAT"/>
    <property type="match status" value="3"/>
</dbReference>
<comment type="subcellular location">
    <subcellularLocation>
        <location evidence="1">Nucleus</location>
        <location evidence="1">Nucleolus</location>
    </subcellularLocation>
</comment>
<reference evidence="7 8" key="1">
    <citation type="journal article" date="2016" name="Nat. Commun.">
        <title>Ectomycorrhizal ecology is imprinted in the genome of the dominant symbiotic fungus Cenococcum geophilum.</title>
        <authorList>
            <consortium name="DOE Joint Genome Institute"/>
            <person name="Peter M."/>
            <person name="Kohler A."/>
            <person name="Ohm R.A."/>
            <person name="Kuo A."/>
            <person name="Krutzmann J."/>
            <person name="Morin E."/>
            <person name="Arend M."/>
            <person name="Barry K.W."/>
            <person name="Binder M."/>
            <person name="Choi C."/>
            <person name="Clum A."/>
            <person name="Copeland A."/>
            <person name="Grisel N."/>
            <person name="Haridas S."/>
            <person name="Kipfer T."/>
            <person name="LaButti K."/>
            <person name="Lindquist E."/>
            <person name="Lipzen A."/>
            <person name="Maire R."/>
            <person name="Meier B."/>
            <person name="Mihaltcheva S."/>
            <person name="Molinier V."/>
            <person name="Murat C."/>
            <person name="Poggeler S."/>
            <person name="Quandt C.A."/>
            <person name="Sperisen C."/>
            <person name="Tritt A."/>
            <person name="Tisserant E."/>
            <person name="Crous P.W."/>
            <person name="Henrissat B."/>
            <person name="Nehls U."/>
            <person name="Egli S."/>
            <person name="Spatafora J.W."/>
            <person name="Grigoriev I.V."/>
            <person name="Martin F.M."/>
        </authorList>
    </citation>
    <scope>NUCLEOTIDE SEQUENCE [LARGE SCALE GENOMIC DNA]</scope>
    <source>
        <strain evidence="7 8">CBS 207.34</strain>
    </source>
</reference>
<dbReference type="Gene3D" id="1.25.40.10">
    <property type="entry name" value="Tetratricopeptide repeat domain"/>
    <property type="match status" value="1"/>
</dbReference>
<evidence type="ECO:0000313" key="7">
    <source>
        <dbReference type="EMBL" id="OCL04866.1"/>
    </source>
</evidence>
<dbReference type="Pfam" id="PF08640">
    <property type="entry name" value="U3_assoc_6"/>
    <property type="match status" value="1"/>
</dbReference>
<evidence type="ECO:0000256" key="4">
    <source>
        <dbReference type="ARBA" id="ARBA00022737"/>
    </source>
</evidence>
<accession>A0A8E2EU50</accession>
<dbReference type="GO" id="GO:0000462">
    <property type="term" value="P:maturation of SSU-rRNA from tricistronic rRNA transcript (SSU-rRNA, 5.8S rRNA, LSU-rRNA)"/>
    <property type="evidence" value="ECO:0007669"/>
    <property type="project" value="InterPro"/>
</dbReference>
<dbReference type="InterPro" id="IPR055347">
    <property type="entry name" value="UTP6_N"/>
</dbReference>
<keyword evidence="8" id="KW-1185">Reference proteome</keyword>
<name>A0A8E2EU50_9PEZI</name>
<sequence length="450" mass="51266">MAGASDKARFYLEQSIPELQELERKKIFTKEEISTIAKKRSDFEHTLNARGSHPSDYARYAEFETNLEALRRKRVKRLGVKASGYSGQKRIFFILSRATRKFHGDVGLWMQYIEFARKEKAYKRLSEILTSVLRLHPTKPELWIYAARYSMETQADITNARSYMQRGLRFCKNSKLLWLEYGKLEMIYIAKISERSRILGLHSYRPEEKRDEDHHSDMITLPDITAEDVNPSLTKDDAVDEVALQNLASAPVLTGAIPVAIFDAAMKQFENDSKVAEQFFNIFAEFGSLPCIQNILEHVVEHLQTSPNTVIAVVCSFRKPLIGVDQNSPNFPRALGLSLDSLNSSLQRYPNIKGEIASLAIRWMLPIARTGEGIDPNIKKVLSSSLRKLCFDLEDIERGASKNAGDAVAGVVETLRRERRVEDAKHLAKISLKWWSSNERLLETQSSLVQ</sequence>
<dbReference type="InterPro" id="IPR013949">
    <property type="entry name" value="Utp6"/>
</dbReference>
<protein>
    <recommendedName>
        <fullName evidence="6">U3 small nucleolar RNA-associated protein 6 N-terminal domain-containing protein</fullName>
    </recommendedName>
</protein>
<evidence type="ECO:0000256" key="3">
    <source>
        <dbReference type="ARBA" id="ARBA00022552"/>
    </source>
</evidence>
<dbReference type="SUPFAM" id="SSF48452">
    <property type="entry name" value="TPR-like"/>
    <property type="match status" value="1"/>
</dbReference>
<proteinExistence type="inferred from homology"/>
<dbReference type="AlphaFoldDB" id="A0A8E2EU50"/>
<keyword evidence="5" id="KW-0539">Nucleus</keyword>
<dbReference type="InterPro" id="IPR011990">
    <property type="entry name" value="TPR-like_helical_dom_sf"/>
</dbReference>
<dbReference type="OrthoDB" id="28112at2759"/>
<dbReference type="PANTHER" id="PTHR23271:SF1">
    <property type="entry name" value="U3 SMALL NUCLEOLAR RNA-ASSOCIATED PROTEIN 6 HOMOLOG"/>
    <property type="match status" value="1"/>
</dbReference>
<evidence type="ECO:0000256" key="1">
    <source>
        <dbReference type="ARBA" id="ARBA00004604"/>
    </source>
</evidence>
<dbReference type="GO" id="GO:0030515">
    <property type="term" value="F:snoRNA binding"/>
    <property type="evidence" value="ECO:0007669"/>
    <property type="project" value="InterPro"/>
</dbReference>
<evidence type="ECO:0000256" key="5">
    <source>
        <dbReference type="ARBA" id="ARBA00023242"/>
    </source>
</evidence>
<dbReference type="InterPro" id="IPR003107">
    <property type="entry name" value="HAT"/>
</dbReference>
<evidence type="ECO:0000313" key="8">
    <source>
        <dbReference type="Proteomes" id="UP000250140"/>
    </source>
</evidence>